<dbReference type="Proteomes" id="UP000184066">
    <property type="component" value="Unassembled WGS sequence"/>
</dbReference>
<comment type="pathway">
    <text evidence="2">Cofactor biosynthesis; ubiquinone biosynthesis.</text>
</comment>
<dbReference type="SUPFAM" id="SSF51905">
    <property type="entry name" value="FAD/NAD(P)-binding domain"/>
    <property type="match status" value="1"/>
</dbReference>
<keyword evidence="10" id="KW-1185">Reference proteome</keyword>
<sequence>MSEQHRSPRAAARLEADVLVAGGGAAGLTAAALFGSAGFEVICVDRETPRLDPADPGADLRTTAFLTPSVETLRRAGAWERLAPHAAPLRVMRLIDAGGARNVPRRTADFVSDEVQDHPFGWNLPNTVIRRALLERIEELPNVRLRAPAALTRLTPRLNDAVAQLSDGAQVRARLVVAADGRDSAARRMLGLGARRWGYAQKALVFAVAHERPHEGVSTEIHRTGGPFTLVPLPDHEGRPCSSVVWMERGPRAQALFEAPPEAFEEAVNERSCGVLGRLRPIGRRALWPIVSQLAERLDGPRGALMGEAAHVVPPIGAQGLNMSLADAAALADLVARAAAAGEDIGAPALLARYHRARWPEMSARVAGIDLLNRAAMAQAQPLRDLRAAGLTALHAAAPLRRLAMRLGMGAR</sequence>
<comment type="similarity">
    <text evidence="3">Belongs to the UbiH/COQ6 family.</text>
</comment>
<keyword evidence="4" id="KW-0285">Flavoprotein</keyword>
<evidence type="ECO:0000259" key="8">
    <source>
        <dbReference type="Pfam" id="PF01494"/>
    </source>
</evidence>
<accession>A0A1M7SPF0</accession>
<dbReference type="InterPro" id="IPR051205">
    <property type="entry name" value="UbiH/COQ6_monooxygenase"/>
</dbReference>
<dbReference type="RefSeq" id="WP_072746662.1">
    <property type="nucleotide sequence ID" value="NZ_FOHL01000001.1"/>
</dbReference>
<dbReference type="STRING" id="1189325.SAMN04488119_10159"/>
<dbReference type="GO" id="GO:0006744">
    <property type="term" value="P:ubiquinone biosynthetic process"/>
    <property type="evidence" value="ECO:0007669"/>
    <property type="project" value="UniProtKB-UniPathway"/>
</dbReference>
<keyword evidence="6" id="KW-0560">Oxidoreductase</keyword>
<gene>
    <name evidence="9" type="ORF">SAMN05216200_10360</name>
</gene>
<evidence type="ECO:0000256" key="5">
    <source>
        <dbReference type="ARBA" id="ARBA00022827"/>
    </source>
</evidence>
<dbReference type="EMBL" id="FRDL01000003">
    <property type="protein sequence ID" value="SHN60335.1"/>
    <property type="molecule type" value="Genomic_DNA"/>
</dbReference>
<dbReference type="GO" id="GO:0016705">
    <property type="term" value="F:oxidoreductase activity, acting on paired donors, with incorporation or reduction of molecular oxygen"/>
    <property type="evidence" value="ECO:0007669"/>
    <property type="project" value="InterPro"/>
</dbReference>
<dbReference type="Gene3D" id="3.50.50.60">
    <property type="entry name" value="FAD/NAD(P)-binding domain"/>
    <property type="match status" value="2"/>
</dbReference>
<dbReference type="UniPathway" id="UPA00232"/>
<reference evidence="9 10" key="1">
    <citation type="submission" date="2016-12" db="EMBL/GenBank/DDBJ databases">
        <authorList>
            <person name="Song W.-J."/>
            <person name="Kurnit D.M."/>
        </authorList>
    </citation>
    <scope>NUCLEOTIDE SEQUENCE [LARGE SCALE GENOMIC DNA]</scope>
    <source>
        <strain evidence="9 10">CGMCC 1.10808</strain>
    </source>
</reference>
<dbReference type="GO" id="GO:0071949">
    <property type="term" value="F:FAD binding"/>
    <property type="evidence" value="ECO:0007669"/>
    <property type="project" value="InterPro"/>
</dbReference>
<dbReference type="InterPro" id="IPR036188">
    <property type="entry name" value="FAD/NAD-bd_sf"/>
</dbReference>
<evidence type="ECO:0000256" key="6">
    <source>
        <dbReference type="ARBA" id="ARBA00023002"/>
    </source>
</evidence>
<evidence type="ECO:0000256" key="2">
    <source>
        <dbReference type="ARBA" id="ARBA00004749"/>
    </source>
</evidence>
<dbReference type="PANTHER" id="PTHR43876:SF7">
    <property type="entry name" value="UBIQUINONE BIOSYNTHESIS MONOOXYGENASE COQ6, MITOCHONDRIAL"/>
    <property type="match status" value="1"/>
</dbReference>
<keyword evidence="5" id="KW-0274">FAD</keyword>
<evidence type="ECO:0000256" key="1">
    <source>
        <dbReference type="ARBA" id="ARBA00001974"/>
    </source>
</evidence>
<dbReference type="PANTHER" id="PTHR43876">
    <property type="entry name" value="UBIQUINONE BIOSYNTHESIS MONOOXYGENASE COQ6, MITOCHONDRIAL"/>
    <property type="match status" value="1"/>
</dbReference>
<organism evidence="9 10">
    <name type="scientific">Oceanicella actignis</name>
    <dbReference type="NCBI Taxonomy" id="1189325"/>
    <lineage>
        <taxon>Bacteria</taxon>
        <taxon>Pseudomonadati</taxon>
        <taxon>Pseudomonadota</taxon>
        <taxon>Alphaproteobacteria</taxon>
        <taxon>Rhodobacterales</taxon>
        <taxon>Paracoccaceae</taxon>
        <taxon>Oceanicella</taxon>
    </lineage>
</organism>
<protein>
    <submittedName>
        <fullName evidence="9">2-octaprenyl-6-methoxyphenol hydroxylase</fullName>
    </submittedName>
</protein>
<dbReference type="OrthoDB" id="9796623at2"/>
<name>A0A1M7SPF0_9RHOB</name>
<keyword evidence="7" id="KW-0503">Monooxygenase</keyword>
<proteinExistence type="inferred from homology"/>
<dbReference type="PRINTS" id="PR00420">
    <property type="entry name" value="RNGMNOXGNASE"/>
</dbReference>
<feature type="domain" description="FAD-binding" evidence="8">
    <location>
        <begin position="15"/>
        <end position="360"/>
    </location>
</feature>
<dbReference type="AlphaFoldDB" id="A0A1M7SPF0"/>
<dbReference type="InterPro" id="IPR002938">
    <property type="entry name" value="FAD-bd"/>
</dbReference>
<dbReference type="GO" id="GO:0004497">
    <property type="term" value="F:monooxygenase activity"/>
    <property type="evidence" value="ECO:0007669"/>
    <property type="project" value="UniProtKB-KW"/>
</dbReference>
<evidence type="ECO:0000256" key="3">
    <source>
        <dbReference type="ARBA" id="ARBA00005349"/>
    </source>
</evidence>
<evidence type="ECO:0000313" key="9">
    <source>
        <dbReference type="EMBL" id="SHN60335.1"/>
    </source>
</evidence>
<dbReference type="NCBIfam" id="TIGR01988">
    <property type="entry name" value="Ubi-OHases"/>
    <property type="match status" value="1"/>
</dbReference>
<evidence type="ECO:0000256" key="4">
    <source>
        <dbReference type="ARBA" id="ARBA00022630"/>
    </source>
</evidence>
<evidence type="ECO:0000313" key="10">
    <source>
        <dbReference type="Proteomes" id="UP000184066"/>
    </source>
</evidence>
<evidence type="ECO:0000256" key="7">
    <source>
        <dbReference type="ARBA" id="ARBA00023033"/>
    </source>
</evidence>
<dbReference type="Pfam" id="PF01494">
    <property type="entry name" value="FAD_binding_3"/>
    <property type="match status" value="1"/>
</dbReference>
<dbReference type="InterPro" id="IPR010971">
    <property type="entry name" value="UbiH/COQ6"/>
</dbReference>
<comment type="cofactor">
    <cofactor evidence="1">
        <name>FAD</name>
        <dbReference type="ChEBI" id="CHEBI:57692"/>
    </cofactor>
</comment>